<keyword evidence="3" id="KW-1185">Reference proteome</keyword>
<evidence type="ECO:0000313" key="3">
    <source>
        <dbReference type="Proteomes" id="UP000594638"/>
    </source>
</evidence>
<sequence length="240" mass="26335">MGVNGMQAQSWGEANEACSSGLRLSFGPTSCSFWASSLGLVDLPPFSPHGQHVGEISQSHFHFDLKFERIVLAEAVKENPNRSRLGLETVPPKPTDSTSYSKNNQPPGVVPDCLPKRPLATQVGTLFVVADAFLNGVALSDRAHLVLKIFSQEIILSLVQAIGVVFLKKAKRKCPQQQIGTYQLKVIRVSFLHTVRPNLTCRIPKDAIKLFNFGETNRKIPGVLARFEEILGQNSGKISF</sequence>
<protein>
    <submittedName>
        <fullName evidence="2">Uncharacterized protein</fullName>
    </submittedName>
</protein>
<reference evidence="2 3" key="1">
    <citation type="submission" date="2019-12" db="EMBL/GenBank/DDBJ databases">
        <authorList>
            <person name="Alioto T."/>
            <person name="Alioto T."/>
            <person name="Gomez Garrido J."/>
        </authorList>
    </citation>
    <scope>NUCLEOTIDE SEQUENCE [LARGE SCALE GENOMIC DNA]</scope>
</reference>
<organism evidence="2 3">
    <name type="scientific">Olea europaea subsp. europaea</name>
    <dbReference type="NCBI Taxonomy" id="158383"/>
    <lineage>
        <taxon>Eukaryota</taxon>
        <taxon>Viridiplantae</taxon>
        <taxon>Streptophyta</taxon>
        <taxon>Embryophyta</taxon>
        <taxon>Tracheophyta</taxon>
        <taxon>Spermatophyta</taxon>
        <taxon>Magnoliopsida</taxon>
        <taxon>eudicotyledons</taxon>
        <taxon>Gunneridae</taxon>
        <taxon>Pentapetalae</taxon>
        <taxon>asterids</taxon>
        <taxon>lamiids</taxon>
        <taxon>Lamiales</taxon>
        <taxon>Oleaceae</taxon>
        <taxon>Oleeae</taxon>
        <taxon>Olea</taxon>
    </lineage>
</organism>
<dbReference type="AlphaFoldDB" id="A0A8S0PAE9"/>
<evidence type="ECO:0000256" key="1">
    <source>
        <dbReference type="SAM" id="MobiDB-lite"/>
    </source>
</evidence>
<name>A0A8S0PAE9_OLEEU</name>
<dbReference type="Proteomes" id="UP000594638">
    <property type="component" value="Unassembled WGS sequence"/>
</dbReference>
<gene>
    <name evidence="2" type="ORF">OLEA9_A059996</name>
</gene>
<feature type="compositionally biased region" description="Polar residues" evidence="1">
    <location>
        <begin position="95"/>
        <end position="106"/>
    </location>
</feature>
<evidence type="ECO:0000313" key="2">
    <source>
        <dbReference type="EMBL" id="CAA2935726.1"/>
    </source>
</evidence>
<feature type="region of interest" description="Disordered" evidence="1">
    <location>
        <begin position="83"/>
        <end position="107"/>
    </location>
</feature>
<accession>A0A8S0PAE9</accession>
<comment type="caution">
    <text evidence="2">The sequence shown here is derived from an EMBL/GenBank/DDBJ whole genome shotgun (WGS) entry which is preliminary data.</text>
</comment>
<dbReference type="Gramene" id="OE9A059996T1">
    <property type="protein sequence ID" value="OE9A059996C1"/>
    <property type="gene ID" value="OE9A059996"/>
</dbReference>
<dbReference type="EMBL" id="CACTIH010000027">
    <property type="protein sequence ID" value="CAA2935726.1"/>
    <property type="molecule type" value="Genomic_DNA"/>
</dbReference>
<proteinExistence type="predicted"/>